<dbReference type="RefSeq" id="WP_192007012.1">
    <property type="nucleotide sequence ID" value="NZ_JACYTQ010000001.1"/>
</dbReference>
<evidence type="ECO:0000259" key="4">
    <source>
        <dbReference type="Pfam" id="PF00294"/>
    </source>
</evidence>
<name>A0ABR9AEM7_9BACT</name>
<dbReference type="InterPro" id="IPR050306">
    <property type="entry name" value="PfkB_Carbo_kinase"/>
</dbReference>
<dbReference type="Gene3D" id="3.40.1190.20">
    <property type="match status" value="1"/>
</dbReference>
<dbReference type="EMBL" id="JACYTQ010000001">
    <property type="protein sequence ID" value="MBD8487230.1"/>
    <property type="molecule type" value="Genomic_DNA"/>
</dbReference>
<proteinExistence type="inferred from homology"/>
<keyword evidence="6" id="KW-1185">Reference proteome</keyword>
<comment type="similarity">
    <text evidence="1">Belongs to the carbohydrate kinase PfkB family.</text>
</comment>
<evidence type="ECO:0000256" key="2">
    <source>
        <dbReference type="ARBA" id="ARBA00022679"/>
    </source>
</evidence>
<dbReference type="PROSITE" id="PS00584">
    <property type="entry name" value="PFKB_KINASES_2"/>
    <property type="match status" value="1"/>
</dbReference>
<keyword evidence="2" id="KW-0808">Transferase</keyword>
<accession>A0ABR9AEM7</accession>
<protein>
    <submittedName>
        <fullName evidence="5">Carbohydrate kinase</fullName>
    </submittedName>
</protein>
<dbReference type="GO" id="GO:0016301">
    <property type="term" value="F:kinase activity"/>
    <property type="evidence" value="ECO:0007669"/>
    <property type="project" value="UniProtKB-KW"/>
</dbReference>
<feature type="domain" description="Carbohydrate kinase PfkB" evidence="4">
    <location>
        <begin position="15"/>
        <end position="279"/>
    </location>
</feature>
<dbReference type="InterPro" id="IPR029056">
    <property type="entry name" value="Ribokinase-like"/>
</dbReference>
<evidence type="ECO:0000313" key="5">
    <source>
        <dbReference type="EMBL" id="MBD8487230.1"/>
    </source>
</evidence>
<dbReference type="PROSITE" id="PS00583">
    <property type="entry name" value="PFKB_KINASES_1"/>
    <property type="match status" value="1"/>
</dbReference>
<comment type="caution">
    <text evidence="5">The sequence shown here is derived from an EMBL/GenBank/DDBJ whole genome shotgun (WGS) entry which is preliminary data.</text>
</comment>
<dbReference type="Proteomes" id="UP000647133">
    <property type="component" value="Unassembled WGS sequence"/>
</dbReference>
<evidence type="ECO:0000313" key="6">
    <source>
        <dbReference type="Proteomes" id="UP000647133"/>
    </source>
</evidence>
<dbReference type="SUPFAM" id="SSF53613">
    <property type="entry name" value="Ribokinase-like"/>
    <property type="match status" value="1"/>
</dbReference>
<dbReference type="InterPro" id="IPR002173">
    <property type="entry name" value="Carboh/pur_kinase_PfkB_CS"/>
</dbReference>
<dbReference type="PANTHER" id="PTHR43085:SF57">
    <property type="entry name" value="CARBOHYDRATE KINASE PFKB DOMAIN-CONTAINING PROTEIN"/>
    <property type="match status" value="1"/>
</dbReference>
<keyword evidence="3 5" id="KW-0418">Kinase</keyword>
<dbReference type="Pfam" id="PF00294">
    <property type="entry name" value="PfkB"/>
    <property type="match status" value="1"/>
</dbReference>
<reference evidence="5 6" key="1">
    <citation type="submission" date="2020-09" db="EMBL/GenBank/DDBJ databases">
        <title>Echinicola sp. CAU 1574 isolated from sand of Sido Beach.</title>
        <authorList>
            <person name="Kim W."/>
        </authorList>
    </citation>
    <scope>NUCLEOTIDE SEQUENCE [LARGE SCALE GENOMIC DNA]</scope>
    <source>
        <strain evidence="5 6">CAU 1574</strain>
    </source>
</reference>
<gene>
    <name evidence="5" type="ORF">IFO69_00580</name>
</gene>
<evidence type="ECO:0000256" key="1">
    <source>
        <dbReference type="ARBA" id="ARBA00010688"/>
    </source>
</evidence>
<evidence type="ECO:0000256" key="3">
    <source>
        <dbReference type="ARBA" id="ARBA00022777"/>
    </source>
</evidence>
<dbReference type="CDD" id="cd01167">
    <property type="entry name" value="bac_FRK"/>
    <property type="match status" value="1"/>
</dbReference>
<dbReference type="InterPro" id="IPR011611">
    <property type="entry name" value="PfkB_dom"/>
</dbReference>
<organism evidence="5 6">
    <name type="scientific">Echinicola arenosa</name>
    <dbReference type="NCBI Taxonomy" id="2774144"/>
    <lineage>
        <taxon>Bacteria</taxon>
        <taxon>Pseudomonadati</taxon>
        <taxon>Bacteroidota</taxon>
        <taxon>Cytophagia</taxon>
        <taxon>Cytophagales</taxon>
        <taxon>Cyclobacteriaceae</taxon>
        <taxon>Echinicola</taxon>
    </lineage>
</organism>
<sequence>MHKKVVIFGEMLWDCFSDKNIPGGAPMNVALHIQYLGYDTTFISKVGKDQLGIDLLDFVQSKSLDIGMIQKDESHETSRVVVDDSDKENIKYEIVKPVAWDFISWNQEVQKRVNEADAFVFGSLAARSKESSETLLKLLETHTLKILDINIRAPHYSFDLIESLLMKADILKINDDELMILKEELELSNDIEKAITTLAQNYKLKLVCVTLGSKGAMIYDGKQLHRHPGYKVIVEDTVGSGDAFLSGFIHQFLQNKPANEILDFACALGALVATNKGGTPQYDLKSIDNIRKSYSS</sequence>
<dbReference type="PANTHER" id="PTHR43085">
    <property type="entry name" value="HEXOKINASE FAMILY MEMBER"/>
    <property type="match status" value="1"/>
</dbReference>